<dbReference type="SUPFAM" id="SSF53756">
    <property type="entry name" value="UDP-Glycosyltransferase/glycogen phosphorylase"/>
    <property type="match status" value="1"/>
</dbReference>
<evidence type="ECO:0000259" key="2">
    <source>
        <dbReference type="Pfam" id="PF00534"/>
    </source>
</evidence>
<reference evidence="4" key="1">
    <citation type="journal article" date="2014" name="Int. J. Syst. Evol. Microbiol.">
        <title>Complete genome of a new Firmicutes species belonging to the dominant human colonic microbiota ('Ruminococcus bicirculans') reveals two chromosomes and a selective capacity to utilize plant glucans.</title>
        <authorList>
            <consortium name="NISC Comparative Sequencing Program"/>
            <person name="Wegmann U."/>
            <person name="Louis P."/>
            <person name="Goesmann A."/>
            <person name="Henrissat B."/>
            <person name="Duncan S.H."/>
            <person name="Flint H.J."/>
        </authorList>
    </citation>
    <scope>NUCLEOTIDE SEQUENCE</scope>
    <source>
        <strain evidence="4">VKM B-1499</strain>
    </source>
</reference>
<reference evidence="4" key="2">
    <citation type="submission" date="2023-01" db="EMBL/GenBank/DDBJ databases">
        <authorList>
            <person name="Sun Q."/>
            <person name="Evtushenko L."/>
        </authorList>
    </citation>
    <scope>NUCLEOTIDE SEQUENCE</scope>
    <source>
        <strain evidence="4">VKM B-1499</strain>
    </source>
</reference>
<feature type="domain" description="Glycosyltransferase 2-like" evidence="3">
    <location>
        <begin position="423"/>
        <end position="546"/>
    </location>
</feature>
<evidence type="ECO:0000313" key="5">
    <source>
        <dbReference type="Proteomes" id="UP001143509"/>
    </source>
</evidence>
<dbReference type="InterPro" id="IPR029044">
    <property type="entry name" value="Nucleotide-diphossugar_trans"/>
</dbReference>
<dbReference type="Gene3D" id="3.40.50.2000">
    <property type="entry name" value="Glycogen Phosphorylase B"/>
    <property type="match status" value="2"/>
</dbReference>
<proteinExistence type="predicted"/>
<dbReference type="Proteomes" id="UP001143509">
    <property type="component" value="Unassembled WGS sequence"/>
</dbReference>
<protein>
    <recommendedName>
        <fullName evidence="6">Glycosyltransferase</fullName>
    </recommendedName>
</protein>
<evidence type="ECO:0000259" key="3">
    <source>
        <dbReference type="Pfam" id="PF00535"/>
    </source>
</evidence>
<feature type="domain" description="Glycosyltransferase 2-like" evidence="3">
    <location>
        <begin position="163"/>
        <end position="293"/>
    </location>
</feature>
<dbReference type="Pfam" id="PF00534">
    <property type="entry name" value="Glycos_transf_1"/>
    <property type="match status" value="1"/>
</dbReference>
<feature type="region of interest" description="Disordered" evidence="1">
    <location>
        <begin position="1"/>
        <end position="22"/>
    </location>
</feature>
<dbReference type="PANTHER" id="PTHR43179:SF7">
    <property type="entry name" value="RHAMNOSYLTRANSFERASE WBBL"/>
    <property type="match status" value="1"/>
</dbReference>
<dbReference type="InterPro" id="IPR001173">
    <property type="entry name" value="Glyco_trans_2-like"/>
</dbReference>
<name>A0ABQ5TB77_9CAUL</name>
<dbReference type="SUPFAM" id="SSF53448">
    <property type="entry name" value="Nucleotide-diphospho-sugar transferases"/>
    <property type="match status" value="2"/>
</dbReference>
<evidence type="ECO:0000313" key="4">
    <source>
        <dbReference type="EMBL" id="GLK49340.1"/>
    </source>
</evidence>
<dbReference type="PANTHER" id="PTHR43179">
    <property type="entry name" value="RHAMNOSYLTRANSFERASE WBBL"/>
    <property type="match status" value="1"/>
</dbReference>
<dbReference type="CDD" id="cd04184">
    <property type="entry name" value="GT2_RfbC_Mx_like"/>
    <property type="match status" value="1"/>
</dbReference>
<dbReference type="InterPro" id="IPR001296">
    <property type="entry name" value="Glyco_trans_1"/>
</dbReference>
<evidence type="ECO:0008006" key="6">
    <source>
        <dbReference type="Google" id="ProtNLM"/>
    </source>
</evidence>
<dbReference type="RefSeq" id="WP_271165536.1">
    <property type="nucleotide sequence ID" value="NZ_BSFD01000009.1"/>
</dbReference>
<organism evidence="4 5">
    <name type="scientific">Brevundimonas intermedia</name>
    <dbReference type="NCBI Taxonomy" id="74315"/>
    <lineage>
        <taxon>Bacteria</taxon>
        <taxon>Pseudomonadati</taxon>
        <taxon>Pseudomonadota</taxon>
        <taxon>Alphaproteobacteria</taxon>
        <taxon>Caulobacterales</taxon>
        <taxon>Caulobacteraceae</taxon>
        <taxon>Brevundimonas</taxon>
    </lineage>
</organism>
<dbReference type="Gene3D" id="3.90.550.10">
    <property type="entry name" value="Spore Coat Polysaccharide Biosynthesis Protein SpsA, Chain A"/>
    <property type="match status" value="2"/>
</dbReference>
<dbReference type="EMBL" id="BSFD01000009">
    <property type="protein sequence ID" value="GLK49340.1"/>
    <property type="molecule type" value="Genomic_DNA"/>
</dbReference>
<dbReference type="CDD" id="cd03801">
    <property type="entry name" value="GT4_PimA-like"/>
    <property type="match status" value="1"/>
</dbReference>
<keyword evidence="5" id="KW-1185">Reference proteome</keyword>
<dbReference type="Pfam" id="PF00535">
    <property type="entry name" value="Glycos_transf_2"/>
    <property type="match status" value="2"/>
</dbReference>
<evidence type="ECO:0000256" key="1">
    <source>
        <dbReference type="SAM" id="MobiDB-lite"/>
    </source>
</evidence>
<accession>A0ABQ5TB77</accession>
<gene>
    <name evidence="4" type="ORF">GCM10017620_23130</name>
</gene>
<feature type="domain" description="Glycosyl transferase family 1" evidence="2">
    <location>
        <begin position="882"/>
        <end position="1051"/>
    </location>
</feature>
<sequence length="1095" mass="121686">MPSSVSKTAMFPQGANSRGRVPSDIRDELALLNDQLMQLTHRIVARDSDFVAMLQRQAELEAQVELLLRSKAGKQLPRPLRVLKKRLRQMGLLPNLRRSASIATGDEYQVLQNARRHAPPELLPFLSELDRYQSWCFANAFTEVARRDLDAALLAAGKLPRFSIITPVYNTSARHLDELLASIIYQVYSNWELILVDDGSDSAETIAALSRIEGLDPRILVIREDENRGISHATNLGVDAAQGEVVAFVDHDDLLTPDCLGEIALYYAAHPEADIVYSDDDKIDDEGRRFAPQFKPDWSPSLLMSFMYMSHIFTARRSLYVALGGLNSHFDGAQDYDFALRASEHARHIGHVPKILYHWRATPGSTAVSGDAKPKSLERGRQAVQNALLRRGIDGQAIIPDWANAAKVGMFEIEFADDGPAVTIVIPTFNKAELLRDCLKSLLKTTYQNYDILVIDNGSNEPEALSLLQEAANDGVRVVRIPQRENGFSYAALMNQAVAEVSSEFVLFLNNDTVIRSDSWLSQMMGYAQMQGVGAVGARLYFEDGSIQHAGIVHGYNDGLVGHAFRSLAPHDWGYMGFVRTAREYSAVTAACMLTPRALFLEQAGFDEDNFAVAYNDVDYCYRLIGSGHRCVYVPTAELFHLEGKTRSRHDAPEEVINLRRIYKDWRDPWYNPNLSLATESFEPIPRRSPGRFQGRLRVAAISHNLEREGAPNTLFDLMVGLKRAGIVDPLILSPRDGPLNADYTDEGIPVEFFTPPAVGCLDASFVDLTARLSQRLRQLAVDVVVVNTVPMFSGVSGATLAGIPAIWCQHESEAWHTYFNAEAPRVRSRAFAAFSQAYCVTYVADATREGWAPLHLRNNSLTVRHGIPPERQAAELAKWNRKDARERLKIADHEVAIMLMGTVCDRKGQIDLVEAVRQLPLDVQQNVRVFIVGAHVELTYRDRLLKVLGEMAPDMSGRVRLTGAVQDMSLYYAAADISICTSRIESAPRTLVESMAFGLPIISTPVFGIPEILDFGVNALSYAPGDCKTLADLLTRLVRDTALRQAMGTQSPLVLKSRPGYAEMLDQYSALIREAAMLGHDRLPLSFESILSSD</sequence>
<comment type="caution">
    <text evidence="4">The sequence shown here is derived from an EMBL/GenBank/DDBJ whole genome shotgun (WGS) entry which is preliminary data.</text>
</comment>
<dbReference type="CDD" id="cd04186">
    <property type="entry name" value="GT_2_like_c"/>
    <property type="match status" value="1"/>
</dbReference>